<organism evidence="2 3">
    <name type="scientific">Telmatocola sphagniphila</name>
    <dbReference type="NCBI Taxonomy" id="1123043"/>
    <lineage>
        <taxon>Bacteria</taxon>
        <taxon>Pseudomonadati</taxon>
        <taxon>Planctomycetota</taxon>
        <taxon>Planctomycetia</taxon>
        <taxon>Gemmatales</taxon>
        <taxon>Gemmataceae</taxon>
    </lineage>
</organism>
<dbReference type="RefSeq" id="WP_213495752.1">
    <property type="nucleotide sequence ID" value="NZ_CP074694.1"/>
</dbReference>
<sequence>MSSIYRLEDLLPRWQERMAPLVADQTEALVEEMLRPMPTWINSADPAQQYQLEDTLRRKAEELAVTTLLPQGLDWLNQQNFGPSPAKSERVKIELLSAIRQRIPACQLFLPKPTQEIPTRSWVYSAALGAGIGCLLLTPLSLLLLGEREPGLALGGVVGAGSAVGAIGWLSRQSKFQRYAEFILAATTLTSGVVGLYRLIRRDSLGLLKTAGWFGAGWLLVTLARPRKVGLSHSESGEILQPQVRAYLNHLADLVLSLCWSHPDREDKILSSSSESNGIPESIADALGVIRQICDDPQSAEKHLSGAVRILMQRIRDQGYEWRTIPSGTLYSDDLKNLFEVFGMVEIGQPVETLNPAWVHRGQVLKAGLVRKI</sequence>
<proteinExistence type="predicted"/>
<reference evidence="2" key="1">
    <citation type="submission" date="2021-05" db="EMBL/GenBank/DDBJ databases">
        <title>Complete genome sequence of the cellulolytic planctomycete Telmatocola sphagniphila SP2T and characterization of the first cellulase from planctomycetes.</title>
        <authorList>
            <person name="Rakitin A.L."/>
            <person name="Beletsky A.V."/>
            <person name="Naumoff D.G."/>
            <person name="Kulichevskaya I.S."/>
            <person name="Mardanov A.V."/>
            <person name="Ravin N.V."/>
            <person name="Dedysh S.N."/>
        </authorList>
    </citation>
    <scope>NUCLEOTIDE SEQUENCE</scope>
    <source>
        <strain evidence="2">SP2T</strain>
    </source>
</reference>
<accession>A0A8E6B570</accession>
<keyword evidence="3" id="KW-1185">Reference proteome</keyword>
<dbReference type="EMBL" id="CP074694">
    <property type="protein sequence ID" value="QVL31649.1"/>
    <property type="molecule type" value="Genomic_DNA"/>
</dbReference>
<feature type="transmembrane region" description="Helical" evidence="1">
    <location>
        <begin position="151"/>
        <end position="170"/>
    </location>
</feature>
<feature type="transmembrane region" description="Helical" evidence="1">
    <location>
        <begin position="122"/>
        <end position="145"/>
    </location>
</feature>
<protein>
    <submittedName>
        <fullName evidence="2">Uncharacterized protein</fullName>
    </submittedName>
</protein>
<evidence type="ECO:0000256" key="1">
    <source>
        <dbReference type="SAM" id="Phobius"/>
    </source>
</evidence>
<keyword evidence="1" id="KW-1133">Transmembrane helix</keyword>
<name>A0A8E6B570_9BACT</name>
<evidence type="ECO:0000313" key="3">
    <source>
        <dbReference type="Proteomes" id="UP000676194"/>
    </source>
</evidence>
<keyword evidence="1" id="KW-0472">Membrane</keyword>
<feature type="transmembrane region" description="Helical" evidence="1">
    <location>
        <begin position="182"/>
        <end position="200"/>
    </location>
</feature>
<gene>
    <name evidence="2" type="ORF">KIH39_22830</name>
</gene>
<keyword evidence="1" id="KW-0812">Transmembrane</keyword>
<dbReference type="AlphaFoldDB" id="A0A8E6B570"/>
<dbReference type="KEGG" id="tsph:KIH39_22830"/>
<dbReference type="Proteomes" id="UP000676194">
    <property type="component" value="Chromosome"/>
</dbReference>
<evidence type="ECO:0000313" key="2">
    <source>
        <dbReference type="EMBL" id="QVL31649.1"/>
    </source>
</evidence>